<evidence type="ECO:0000256" key="2">
    <source>
        <dbReference type="ARBA" id="ARBA00009695"/>
    </source>
</evidence>
<dbReference type="Pfam" id="PF21982">
    <property type="entry name" value="RecX_HTH1"/>
    <property type="match status" value="1"/>
</dbReference>
<dbReference type="InterPro" id="IPR003783">
    <property type="entry name" value="Regulatory_RecX"/>
</dbReference>
<dbReference type="PANTHER" id="PTHR33602">
    <property type="entry name" value="REGULATORY PROTEIN RECX FAMILY PROTEIN"/>
    <property type="match status" value="1"/>
</dbReference>
<evidence type="ECO:0000256" key="4">
    <source>
        <dbReference type="ARBA" id="ARBA00022490"/>
    </source>
</evidence>
<feature type="domain" description="RecX first three-helical" evidence="8">
    <location>
        <begin position="76"/>
        <end position="115"/>
    </location>
</feature>
<evidence type="ECO:0000256" key="5">
    <source>
        <dbReference type="HAMAP-Rule" id="MF_01114"/>
    </source>
</evidence>
<evidence type="ECO:0000259" key="6">
    <source>
        <dbReference type="Pfam" id="PF02631"/>
    </source>
</evidence>
<comment type="similarity">
    <text evidence="2 5">Belongs to the RecX family.</text>
</comment>
<evidence type="ECO:0000259" key="7">
    <source>
        <dbReference type="Pfam" id="PF21981"/>
    </source>
</evidence>
<reference evidence="9 10" key="1">
    <citation type="submission" date="2014-02" db="EMBL/GenBank/DDBJ databases">
        <title>Genome sequence of Paenibacillus darwinianus reveals adaptive mechanisms for survival in Antarctic soils.</title>
        <authorList>
            <person name="Dsouza M."/>
            <person name="Taylor M.W."/>
            <person name="Turner S.J."/>
            <person name="Aislabie J."/>
        </authorList>
    </citation>
    <scope>NUCLEOTIDE SEQUENCE [LARGE SCALE GENOMIC DNA]</scope>
    <source>
        <strain evidence="9 10">CE1</strain>
    </source>
</reference>
<comment type="subcellular location">
    <subcellularLocation>
        <location evidence="1 5">Cytoplasm</location>
    </subcellularLocation>
</comment>
<evidence type="ECO:0000256" key="3">
    <source>
        <dbReference type="ARBA" id="ARBA00018111"/>
    </source>
</evidence>
<feature type="domain" description="RecX second three-helical" evidence="6">
    <location>
        <begin position="122"/>
        <end position="162"/>
    </location>
</feature>
<evidence type="ECO:0000256" key="1">
    <source>
        <dbReference type="ARBA" id="ARBA00004496"/>
    </source>
</evidence>
<dbReference type="Pfam" id="PF21981">
    <property type="entry name" value="RecX_HTH3"/>
    <property type="match status" value="1"/>
</dbReference>
<gene>
    <name evidence="5" type="primary">recX</name>
    <name evidence="9" type="ORF">BG53_12215</name>
</gene>
<feature type="domain" description="RecX third three-helical" evidence="7">
    <location>
        <begin position="172"/>
        <end position="215"/>
    </location>
</feature>
<evidence type="ECO:0000313" key="10">
    <source>
        <dbReference type="Proteomes" id="UP000053750"/>
    </source>
</evidence>
<keyword evidence="4 5" id="KW-0963">Cytoplasm</keyword>
<evidence type="ECO:0000259" key="8">
    <source>
        <dbReference type="Pfam" id="PF21982"/>
    </source>
</evidence>
<name>A0A9W5S3E4_9BACL</name>
<dbReference type="OrthoDB" id="5421057at2"/>
<dbReference type="AlphaFoldDB" id="A0A9W5S3E4"/>
<accession>A0A9W5S3E4</accession>
<organism evidence="9 10">
    <name type="scientific">Paenibacillus darwinianus</name>
    <dbReference type="NCBI Taxonomy" id="1380763"/>
    <lineage>
        <taxon>Bacteria</taxon>
        <taxon>Bacillati</taxon>
        <taxon>Bacillota</taxon>
        <taxon>Bacilli</taxon>
        <taxon>Bacillales</taxon>
        <taxon>Paenibacillaceae</taxon>
        <taxon>Paenibacillus</taxon>
    </lineage>
</organism>
<dbReference type="Proteomes" id="UP000053750">
    <property type="component" value="Unassembled WGS sequence"/>
</dbReference>
<dbReference type="InterPro" id="IPR053926">
    <property type="entry name" value="RecX_HTH_1st"/>
</dbReference>
<dbReference type="HAMAP" id="MF_01114">
    <property type="entry name" value="RecX"/>
    <property type="match status" value="1"/>
</dbReference>
<dbReference type="InterPro" id="IPR053924">
    <property type="entry name" value="RecX_HTH_2nd"/>
</dbReference>
<dbReference type="RefSeq" id="WP_051587910.1">
    <property type="nucleotide sequence ID" value="NZ_KK082138.1"/>
</dbReference>
<dbReference type="GO" id="GO:0006282">
    <property type="term" value="P:regulation of DNA repair"/>
    <property type="evidence" value="ECO:0007669"/>
    <property type="project" value="UniProtKB-UniRule"/>
</dbReference>
<dbReference type="Gene3D" id="1.10.10.10">
    <property type="entry name" value="Winged helix-like DNA-binding domain superfamily/Winged helix DNA-binding domain"/>
    <property type="match status" value="3"/>
</dbReference>
<dbReference type="GO" id="GO:0005737">
    <property type="term" value="C:cytoplasm"/>
    <property type="evidence" value="ECO:0007669"/>
    <property type="project" value="UniProtKB-SubCell"/>
</dbReference>
<dbReference type="InterPro" id="IPR053925">
    <property type="entry name" value="RecX_HTH_3rd"/>
</dbReference>
<dbReference type="EMBL" id="JFHU01000040">
    <property type="protein sequence ID" value="EXX91148.1"/>
    <property type="molecule type" value="Genomic_DNA"/>
</dbReference>
<dbReference type="Pfam" id="PF02631">
    <property type="entry name" value="RecX_HTH2"/>
    <property type="match status" value="1"/>
</dbReference>
<protein>
    <recommendedName>
        <fullName evidence="3 5">Regulatory protein RecX</fullName>
    </recommendedName>
</protein>
<dbReference type="PANTHER" id="PTHR33602:SF1">
    <property type="entry name" value="REGULATORY PROTEIN RECX FAMILY PROTEIN"/>
    <property type="match status" value="1"/>
</dbReference>
<evidence type="ECO:0000313" key="9">
    <source>
        <dbReference type="EMBL" id="EXX91148.1"/>
    </source>
</evidence>
<comment type="function">
    <text evidence="5">Modulates RecA activity.</text>
</comment>
<dbReference type="InterPro" id="IPR036388">
    <property type="entry name" value="WH-like_DNA-bd_sf"/>
</dbReference>
<sequence length="233" mass="26844">MLSGPGEEALAGAFRISSVEKVRKQRGRYFIYREGQEEPVLSVHEDMLIRFRLLKDAWVTEEDLRLIETEDGRHRAYSQAIAYLGAKPRTRKEIERYLARKELDEETIRETADRLESERLIDDADYAKIFTSQRAGSHAKGRMLIRQELIQRGIGKSEAAEAIEAIDPDMEREAAIKAAVKRWPSLKGELRERRRKLAQFLTRRGYPSGVVREALKTVATSQEDNDGLDWLDN</sequence>
<proteinExistence type="inferred from homology"/>
<keyword evidence="10" id="KW-1185">Reference proteome</keyword>
<comment type="caution">
    <text evidence="9">The sequence shown here is derived from an EMBL/GenBank/DDBJ whole genome shotgun (WGS) entry which is preliminary data.</text>
</comment>